<dbReference type="KEGG" id="bvo:Pan97_43930"/>
<organism evidence="1 2">
    <name type="scientific">Bremerella volcania</name>
    <dbReference type="NCBI Taxonomy" id="2527984"/>
    <lineage>
        <taxon>Bacteria</taxon>
        <taxon>Pseudomonadati</taxon>
        <taxon>Planctomycetota</taxon>
        <taxon>Planctomycetia</taxon>
        <taxon>Pirellulales</taxon>
        <taxon>Pirellulaceae</taxon>
        <taxon>Bremerella</taxon>
    </lineage>
</organism>
<keyword evidence="2" id="KW-1185">Reference proteome</keyword>
<accession>A0A518CDM2</accession>
<dbReference type="Proteomes" id="UP000318626">
    <property type="component" value="Chromosome"/>
</dbReference>
<reference evidence="2" key="1">
    <citation type="submission" date="2019-02" db="EMBL/GenBank/DDBJ databases">
        <title>Deep-cultivation of Planctomycetes and their phenomic and genomic characterization uncovers novel biology.</title>
        <authorList>
            <person name="Wiegand S."/>
            <person name="Jogler M."/>
            <person name="Boedeker C."/>
            <person name="Pinto D."/>
            <person name="Vollmers J."/>
            <person name="Rivas-Marin E."/>
            <person name="Kohn T."/>
            <person name="Peeters S.H."/>
            <person name="Heuer A."/>
            <person name="Rast P."/>
            <person name="Oberbeckmann S."/>
            <person name="Bunk B."/>
            <person name="Jeske O."/>
            <person name="Meyerdierks A."/>
            <person name="Storesund J.E."/>
            <person name="Kallscheuer N."/>
            <person name="Luecker S."/>
            <person name="Lage O.M."/>
            <person name="Pohl T."/>
            <person name="Merkel B.J."/>
            <person name="Hornburger P."/>
            <person name="Mueller R.-W."/>
            <person name="Bruemmer F."/>
            <person name="Labrenz M."/>
            <person name="Spormann A.M."/>
            <person name="Op den Camp H."/>
            <person name="Overmann J."/>
            <person name="Amann R."/>
            <person name="Jetten M.S.M."/>
            <person name="Mascher T."/>
            <person name="Medema M.H."/>
            <person name="Devos D.P."/>
            <person name="Kaster A.-K."/>
            <person name="Ovreas L."/>
            <person name="Rohde M."/>
            <person name="Galperin M.Y."/>
            <person name="Jogler C."/>
        </authorList>
    </citation>
    <scope>NUCLEOTIDE SEQUENCE [LARGE SCALE GENOMIC DNA]</scope>
    <source>
        <strain evidence="2">Pan97</strain>
    </source>
</reference>
<evidence type="ECO:0000313" key="1">
    <source>
        <dbReference type="EMBL" id="QDU77326.1"/>
    </source>
</evidence>
<name>A0A518CDM2_9BACT</name>
<sequence>MLTQGATSNVSAEVFCILRYPKGVSGSVTLKDAYLEGPFSSRGRTLPSKYPLKLKSVKFDHSETYQATIPDPALWTPRMPNYYKLRGVPEVQSHIGLREMHVRRESFYQEGRRWVVRACAASPEKVLGEIDQWIDADLVPIITLEHGLDDLLPKTMELGLPLILDLSNQSKDQRWRGLRKCSRFASTSFVLIPSVEDDEYEFICRDHLIVGRAVKSSAKTPTNTQFIAVSGDNLNSIWKPDRRLPVVAARECNVMSRSPAELRALCDQFQADLDHGGDYAGLWLLPKATS</sequence>
<dbReference type="EMBL" id="CP036289">
    <property type="protein sequence ID" value="QDU77326.1"/>
    <property type="molecule type" value="Genomic_DNA"/>
</dbReference>
<evidence type="ECO:0000313" key="2">
    <source>
        <dbReference type="Proteomes" id="UP000318626"/>
    </source>
</evidence>
<gene>
    <name evidence="1" type="ORF">Pan97_43930</name>
</gene>
<proteinExistence type="predicted"/>
<protein>
    <submittedName>
        <fullName evidence="1">Uncharacterized protein</fullName>
    </submittedName>
</protein>
<dbReference type="AlphaFoldDB" id="A0A518CDM2"/>